<protein>
    <submittedName>
        <fullName evidence="1">Uncharacterized protein</fullName>
    </submittedName>
</protein>
<accession>A0ACC2VJ65</accession>
<evidence type="ECO:0000313" key="1">
    <source>
        <dbReference type="EMBL" id="KAJ9098967.1"/>
    </source>
</evidence>
<name>A0ACC2VJ65_9TREE</name>
<evidence type="ECO:0000313" key="2">
    <source>
        <dbReference type="Proteomes" id="UP001241377"/>
    </source>
</evidence>
<proteinExistence type="predicted"/>
<reference evidence="1" key="1">
    <citation type="submission" date="2023-04" db="EMBL/GenBank/DDBJ databases">
        <title>Draft Genome sequencing of Naganishia species isolated from polar environments using Oxford Nanopore Technology.</title>
        <authorList>
            <person name="Leo P."/>
            <person name="Venkateswaran K."/>
        </authorList>
    </citation>
    <scope>NUCLEOTIDE SEQUENCE</scope>
    <source>
        <strain evidence="1">MNA-CCFEE 5261</strain>
    </source>
</reference>
<organism evidence="1 2">
    <name type="scientific">Naganishia cerealis</name>
    <dbReference type="NCBI Taxonomy" id="610337"/>
    <lineage>
        <taxon>Eukaryota</taxon>
        <taxon>Fungi</taxon>
        <taxon>Dikarya</taxon>
        <taxon>Basidiomycota</taxon>
        <taxon>Agaricomycotina</taxon>
        <taxon>Tremellomycetes</taxon>
        <taxon>Filobasidiales</taxon>
        <taxon>Filobasidiaceae</taxon>
        <taxon>Naganishia</taxon>
    </lineage>
</organism>
<dbReference type="Proteomes" id="UP001241377">
    <property type="component" value="Unassembled WGS sequence"/>
</dbReference>
<gene>
    <name evidence="1" type="ORF">QFC19_006191</name>
</gene>
<sequence>MTPAPAPIPFPTPPTLKPKPLKTPLPPGIVLDENGKPCKVCNSWQTWAKIAKKQDRAQSHRDGSTGGEGKSGTGGGSTGTKGMAASMFGAAIGAGATAVKPVEKETSESSSLPEPKRPDDCPPDVNALGRATWTFLHTTAAYYPVRATPEQQSSMRSLIQALGTFYPCSWCAADFRERVKVVEPDVSGRAGLSKWFCDRHNEVNENLGKETFNCDMVMERWKDGPPDGRCD</sequence>
<dbReference type="EMBL" id="JASBWR010000072">
    <property type="protein sequence ID" value="KAJ9098967.1"/>
    <property type="molecule type" value="Genomic_DNA"/>
</dbReference>
<keyword evidence="2" id="KW-1185">Reference proteome</keyword>
<comment type="caution">
    <text evidence="1">The sequence shown here is derived from an EMBL/GenBank/DDBJ whole genome shotgun (WGS) entry which is preliminary data.</text>
</comment>